<evidence type="ECO:0000313" key="11">
    <source>
        <dbReference type="Proteomes" id="UP001291309"/>
    </source>
</evidence>
<dbReference type="InterPro" id="IPR014710">
    <property type="entry name" value="RmlC-like_jellyroll"/>
</dbReference>
<dbReference type="InterPro" id="IPR018488">
    <property type="entry name" value="cNMP-bd_CS"/>
</dbReference>
<dbReference type="Pfam" id="PF00027">
    <property type="entry name" value="cNMP_binding"/>
    <property type="match status" value="1"/>
</dbReference>
<name>A0ABU5HG52_9BACT</name>
<evidence type="ECO:0000256" key="7">
    <source>
        <dbReference type="ARBA" id="ARBA00023286"/>
    </source>
</evidence>
<dbReference type="SMART" id="SM00100">
    <property type="entry name" value="cNMP"/>
    <property type="match status" value="1"/>
</dbReference>
<dbReference type="SUPFAM" id="SSF51206">
    <property type="entry name" value="cAMP-binding domain-like"/>
    <property type="match status" value="1"/>
</dbReference>
<comment type="subcellular location">
    <subcellularLocation>
        <location evidence="1">Membrane</location>
        <topology evidence="1">Multi-pass membrane protein</topology>
    </subcellularLocation>
</comment>
<keyword evidence="2" id="KW-0813">Transport</keyword>
<feature type="domain" description="Cyclic nucleotide-binding" evidence="9">
    <location>
        <begin position="279"/>
        <end position="396"/>
    </location>
</feature>
<comment type="caution">
    <text evidence="10">The sequence shown here is derived from an EMBL/GenBank/DDBJ whole genome shotgun (WGS) entry which is preliminary data.</text>
</comment>
<dbReference type="CDD" id="cd00038">
    <property type="entry name" value="CAP_ED"/>
    <property type="match status" value="1"/>
</dbReference>
<keyword evidence="6" id="KW-0472">Membrane</keyword>
<reference evidence="10 11" key="1">
    <citation type="submission" date="2023-12" db="EMBL/GenBank/DDBJ databases">
        <title>the genome sequence of Hyalangium sp. s54d21.</title>
        <authorList>
            <person name="Zhang X."/>
        </authorList>
    </citation>
    <scope>NUCLEOTIDE SEQUENCE [LARGE SCALE GENOMIC DNA]</scope>
    <source>
        <strain evidence="11">s54d21</strain>
    </source>
</reference>
<keyword evidence="5" id="KW-0406">Ion transport</keyword>
<protein>
    <submittedName>
        <fullName evidence="10">Cyclic nucleotide-binding domain-containing protein</fullName>
    </submittedName>
</protein>
<evidence type="ECO:0000313" key="10">
    <source>
        <dbReference type="EMBL" id="MDY7232445.1"/>
    </source>
</evidence>
<dbReference type="Proteomes" id="UP001291309">
    <property type="component" value="Unassembled WGS sequence"/>
</dbReference>
<evidence type="ECO:0000256" key="3">
    <source>
        <dbReference type="ARBA" id="ARBA00022692"/>
    </source>
</evidence>
<evidence type="ECO:0000256" key="5">
    <source>
        <dbReference type="ARBA" id="ARBA00023065"/>
    </source>
</evidence>
<organism evidence="10 11">
    <name type="scientific">Hyalangium rubrum</name>
    <dbReference type="NCBI Taxonomy" id="3103134"/>
    <lineage>
        <taxon>Bacteria</taxon>
        <taxon>Pseudomonadati</taxon>
        <taxon>Myxococcota</taxon>
        <taxon>Myxococcia</taxon>
        <taxon>Myxococcales</taxon>
        <taxon>Cystobacterineae</taxon>
        <taxon>Archangiaceae</taxon>
        <taxon>Hyalangium</taxon>
    </lineage>
</organism>
<evidence type="ECO:0000256" key="4">
    <source>
        <dbReference type="ARBA" id="ARBA00022989"/>
    </source>
</evidence>
<keyword evidence="4" id="KW-1133">Transmembrane helix</keyword>
<keyword evidence="11" id="KW-1185">Reference proteome</keyword>
<evidence type="ECO:0000256" key="1">
    <source>
        <dbReference type="ARBA" id="ARBA00004141"/>
    </source>
</evidence>
<dbReference type="EMBL" id="JAXIVS010000020">
    <property type="protein sequence ID" value="MDY7232445.1"/>
    <property type="molecule type" value="Genomic_DNA"/>
</dbReference>
<dbReference type="PANTHER" id="PTHR45638">
    <property type="entry name" value="CYCLIC NUCLEOTIDE-GATED CATION CHANNEL SUBUNIT A"/>
    <property type="match status" value="1"/>
</dbReference>
<sequence>MSRIASTEIITPKALSAEAREQLIDALYAVHQQIFDGVERESFARYVVLSKAEHTWIQVHKNEAQEIVGYFAFHIFERRLNGALTAVFRAEAGSLREYRGSNVNVRFGLTLALRYLLRHPGRKAFYLGSLVHPSSYSMFAKYCGEVWPRREAQTPPELSSFMDGLANEFGLERVDPANPLVRQVGWQTRETEAEREYWRHCDKPAARFFIDANPGYVEGHGLVTVVPATAANILHLIRVMGERKLRQPVQAAVSLARRLPMGARMLRSEIVRQLKAAPLFAHFDEGTLKAVAARAQILDMPAGQYVFREGDTSNELYLLARGAAYALEGREEQVVNEMGSGAVFGEIAMLAGERRSASIRTATASTLVRIPREALVPLLEGNVGLCQGVWQTFAERRFESLVRGTARYGQLGRQGRQAWLRQGEHRELAPHQVLTVEPGSHLLVLSGAVEFAHAAPLMAPQGGLLLEVERPLRVVAQESARVVLLPREATLPREASPAQAA</sequence>
<accession>A0ABU5HG52</accession>
<keyword evidence="3" id="KW-0812">Transmembrane</keyword>
<dbReference type="InterPro" id="IPR000595">
    <property type="entry name" value="cNMP-bd_dom"/>
</dbReference>
<dbReference type="RefSeq" id="WP_321551159.1">
    <property type="nucleotide sequence ID" value="NZ_JAXIVS010000020.1"/>
</dbReference>
<dbReference type="InterPro" id="IPR018490">
    <property type="entry name" value="cNMP-bd_dom_sf"/>
</dbReference>
<proteinExistence type="predicted"/>
<dbReference type="Gene3D" id="2.60.120.10">
    <property type="entry name" value="Jelly Rolls"/>
    <property type="match status" value="1"/>
</dbReference>
<keyword evidence="8" id="KW-0407">Ion channel</keyword>
<dbReference type="PROSITE" id="PS50042">
    <property type="entry name" value="CNMP_BINDING_3"/>
    <property type="match status" value="1"/>
</dbReference>
<keyword evidence="7" id="KW-1071">Ligand-gated ion channel</keyword>
<evidence type="ECO:0000256" key="6">
    <source>
        <dbReference type="ARBA" id="ARBA00023136"/>
    </source>
</evidence>
<evidence type="ECO:0000256" key="2">
    <source>
        <dbReference type="ARBA" id="ARBA00022448"/>
    </source>
</evidence>
<evidence type="ECO:0000256" key="8">
    <source>
        <dbReference type="ARBA" id="ARBA00023303"/>
    </source>
</evidence>
<evidence type="ECO:0000259" key="9">
    <source>
        <dbReference type="PROSITE" id="PS50042"/>
    </source>
</evidence>
<dbReference type="PROSITE" id="PS00889">
    <property type="entry name" value="CNMP_BINDING_2"/>
    <property type="match status" value="1"/>
</dbReference>
<dbReference type="InterPro" id="IPR050866">
    <property type="entry name" value="CNG_cation_channel"/>
</dbReference>
<dbReference type="PANTHER" id="PTHR45638:SF11">
    <property type="entry name" value="CYCLIC NUCLEOTIDE-GATED CATION CHANNEL SUBUNIT A"/>
    <property type="match status" value="1"/>
</dbReference>
<gene>
    <name evidence="10" type="ORF">SYV04_39020</name>
</gene>